<dbReference type="InterPro" id="IPR020959">
    <property type="entry name" value="ArabinofuranosylTrfase_AftA_C"/>
</dbReference>
<evidence type="ECO:0000256" key="12">
    <source>
        <dbReference type="ARBA" id="ARBA00034030"/>
    </source>
</evidence>
<feature type="transmembrane region" description="Helical" evidence="13">
    <location>
        <begin position="204"/>
        <end position="223"/>
    </location>
</feature>
<keyword evidence="17" id="KW-1185">Reference proteome</keyword>
<dbReference type="GO" id="GO:0016757">
    <property type="term" value="F:glycosyltransferase activity"/>
    <property type="evidence" value="ECO:0007669"/>
    <property type="project" value="InterPro"/>
</dbReference>
<evidence type="ECO:0000313" key="16">
    <source>
        <dbReference type="EMBL" id="TQE42909.1"/>
    </source>
</evidence>
<evidence type="ECO:0000256" key="1">
    <source>
        <dbReference type="ARBA" id="ARBA00004651"/>
    </source>
</evidence>
<evidence type="ECO:0000256" key="3">
    <source>
        <dbReference type="ARBA" id="ARBA00009655"/>
    </source>
</evidence>
<evidence type="ECO:0000256" key="4">
    <source>
        <dbReference type="ARBA" id="ARBA00012037"/>
    </source>
</evidence>
<dbReference type="UniPathway" id="UPA00963"/>
<keyword evidence="10 13" id="KW-0472">Membrane</keyword>
<dbReference type="GO" id="GO:0045227">
    <property type="term" value="P:capsule polysaccharide biosynthetic process"/>
    <property type="evidence" value="ECO:0007669"/>
    <property type="project" value="UniProtKB-UniPathway"/>
</dbReference>
<dbReference type="EMBL" id="VHIR01000016">
    <property type="protein sequence ID" value="TQE42909.1"/>
    <property type="molecule type" value="Genomic_DNA"/>
</dbReference>
<dbReference type="GO" id="GO:0044038">
    <property type="term" value="P:cell wall macromolecule biosynthetic process"/>
    <property type="evidence" value="ECO:0007669"/>
    <property type="project" value="InterPro"/>
</dbReference>
<comment type="pathway">
    <text evidence="2">Cell wall biogenesis; cell wall polysaccharide biosynthesis.</text>
</comment>
<accession>A0A540R596</accession>
<feature type="transmembrane region" description="Helical" evidence="13">
    <location>
        <begin position="443"/>
        <end position="461"/>
    </location>
</feature>
<evidence type="ECO:0000259" key="14">
    <source>
        <dbReference type="Pfam" id="PF12249"/>
    </source>
</evidence>
<feature type="transmembrane region" description="Helical" evidence="13">
    <location>
        <begin position="154"/>
        <end position="172"/>
    </location>
</feature>
<evidence type="ECO:0000256" key="9">
    <source>
        <dbReference type="ARBA" id="ARBA00022989"/>
    </source>
</evidence>
<feature type="transmembrane region" description="Helical" evidence="13">
    <location>
        <begin position="375"/>
        <end position="397"/>
    </location>
</feature>
<dbReference type="STRING" id="1686286.GCA_900092335_00655"/>
<gene>
    <name evidence="16" type="ORF">EJK80_10130</name>
</gene>
<feature type="domain" description="Arabinofuranosyltransferase AftA C-terminal" evidence="14">
    <location>
        <begin position="464"/>
        <end position="643"/>
    </location>
</feature>
<keyword evidence="7" id="KW-0808">Transferase</keyword>
<organism evidence="16 17">
    <name type="scientific">Corynebacterium phoceense</name>
    <dbReference type="NCBI Taxonomy" id="1686286"/>
    <lineage>
        <taxon>Bacteria</taxon>
        <taxon>Bacillati</taxon>
        <taxon>Actinomycetota</taxon>
        <taxon>Actinomycetes</taxon>
        <taxon>Mycobacteriales</taxon>
        <taxon>Corynebacteriaceae</taxon>
        <taxon>Corynebacterium</taxon>
    </lineage>
</organism>
<keyword evidence="6" id="KW-1003">Cell membrane</keyword>
<evidence type="ECO:0000256" key="7">
    <source>
        <dbReference type="ARBA" id="ARBA00022679"/>
    </source>
</evidence>
<feature type="transmembrane region" description="Helical" evidence="13">
    <location>
        <begin position="95"/>
        <end position="120"/>
    </location>
</feature>
<keyword evidence="8 13" id="KW-0812">Transmembrane</keyword>
<evidence type="ECO:0000256" key="8">
    <source>
        <dbReference type="ARBA" id="ARBA00022692"/>
    </source>
</evidence>
<comment type="caution">
    <text evidence="16">The sequence shown here is derived from an EMBL/GenBank/DDBJ whole genome shotgun (WGS) entry which is preliminary data.</text>
</comment>
<feature type="transmembrane region" description="Helical" evidence="13">
    <location>
        <begin position="296"/>
        <end position="317"/>
    </location>
</feature>
<comment type="similarity">
    <text evidence="3">Belongs to the glycosyltransferase 85 family.</text>
</comment>
<dbReference type="AlphaFoldDB" id="A0A540R596"/>
<comment type="catalytic activity">
    <reaction evidence="12">
        <text>Adds an alpha-D-arabinofuranosyl group from trans,octacis-decaprenylphospho-beta-D-arabinofuranose at the 5-O-position of the eighth, tenth and twelfth galactofuranose unit of the galactofuranan chain of [beta-D-galactofuranosyl-(1-&gt;5)-beta-D-galactofuranosyl-(1-&gt;6)]14-beta-D-galactofuranosyl-(1-&gt;5)-beta-D-galactofuranosyl-(1-&gt;4)-alpha-L-rhamnopyranosyl-(1-&gt;3)-N-acetyl-alpha-D-glucosaminyl-diphospho-trans,octacis-decaprenol.</text>
        <dbReference type="EC" id="2.4.2.46"/>
    </reaction>
</comment>
<comment type="subcellular location">
    <subcellularLocation>
        <location evidence="1">Cell membrane</location>
        <topology evidence="1">Multi-pass membrane protein</topology>
    </subcellularLocation>
</comment>
<feature type="domain" description="Arabinofuranosyltransferase AftA N-terminal" evidence="15">
    <location>
        <begin position="22"/>
        <end position="456"/>
    </location>
</feature>
<evidence type="ECO:0000256" key="6">
    <source>
        <dbReference type="ARBA" id="ARBA00022475"/>
    </source>
</evidence>
<dbReference type="Proteomes" id="UP000318080">
    <property type="component" value="Unassembled WGS sequence"/>
</dbReference>
<feature type="transmembrane region" description="Helical" evidence="13">
    <location>
        <begin position="178"/>
        <end position="197"/>
    </location>
</feature>
<reference evidence="16 17" key="1">
    <citation type="submission" date="2019-06" db="EMBL/GenBank/DDBJ databases">
        <title>Draft genome of C. phoceense Strain 272.</title>
        <authorList>
            <person name="Pacheco L.G.C."/>
            <person name="Barberis C.M."/>
            <person name="Almuzara M.N."/>
            <person name="Traglia G.M."/>
            <person name="Santos C.S."/>
            <person name="Rocha D.J.P.G."/>
            <person name="Aguiar E.R.G.R."/>
            <person name="Vay C.A."/>
        </authorList>
    </citation>
    <scope>NUCLEOTIDE SEQUENCE [LARGE SCALE GENOMIC DNA]</scope>
    <source>
        <strain evidence="16 17">272</strain>
    </source>
</reference>
<keyword evidence="9 13" id="KW-1133">Transmembrane helix</keyword>
<feature type="transmembrane region" description="Helical" evidence="13">
    <location>
        <begin position="256"/>
        <end position="289"/>
    </location>
</feature>
<evidence type="ECO:0000256" key="10">
    <source>
        <dbReference type="ARBA" id="ARBA00023136"/>
    </source>
</evidence>
<feature type="transmembrane region" description="Helical" evidence="13">
    <location>
        <begin position="20"/>
        <end position="38"/>
    </location>
</feature>
<dbReference type="Pfam" id="PF12249">
    <property type="entry name" value="AftA_C"/>
    <property type="match status" value="1"/>
</dbReference>
<dbReference type="InterPro" id="IPR020963">
    <property type="entry name" value="ArabinofuranosylTrfase_AftA_N"/>
</dbReference>
<feature type="transmembrane region" description="Helical" evidence="13">
    <location>
        <begin position="347"/>
        <end position="368"/>
    </location>
</feature>
<feature type="transmembrane region" description="Helical" evidence="13">
    <location>
        <begin position="403"/>
        <end position="422"/>
    </location>
</feature>
<feature type="transmembrane region" description="Helical" evidence="13">
    <location>
        <begin position="50"/>
        <end position="75"/>
    </location>
</feature>
<protein>
    <recommendedName>
        <fullName evidence="5">Galactan 5-O-arabinofuranosyltransferase</fullName>
        <ecNumber evidence="4">2.4.2.46</ecNumber>
    </recommendedName>
    <alternativeName>
        <fullName evidence="11">Arabinofuranosyltransferase AftA</fullName>
    </alternativeName>
</protein>
<proteinExistence type="inferred from homology"/>
<evidence type="ECO:0000256" key="13">
    <source>
        <dbReference type="SAM" id="Phobius"/>
    </source>
</evidence>
<dbReference type="EC" id="2.4.2.46" evidence="4"/>
<evidence type="ECO:0000259" key="15">
    <source>
        <dbReference type="Pfam" id="PF12250"/>
    </source>
</evidence>
<name>A0A540R596_9CORY</name>
<sequence>MRTENYASDLLSLRSTLLGLSSAGVGAFAVTLVAWMVFKRTHLPAFSTSMVTRALATAGMVLTLVIVAGLLAWWISDEYYGKRRRPQWRVALTYFFSYMAPAFIVIAAVGIPLSATKLWLDGIQVDQVFRTQFLTRTTEQGGYADMNYLDMPTFYPMGWFWLGGRLAAVLGLPGWEVFQPWALISLAVAGSILVPIWQHLVGSLPVATAIAVMTTAVTLTLGAEEPYSAVIAMGAPAAALLAQRAFHGSWSATAGLALFLGISATFYTLFTGAIALTVVSLLAIITAVYERRWLPIVRLVIIGVASLAIAAVAWGPYVMSALRSGVPLESAAQHYLPSEGTQLPVPFLSPSVIGALCLIGVIFLALRLADAEVRALAFALGGIYAWIVASMVVTLAGTTLLSFRLEIIVVLFMATAGILGLAEVRLVGIHSLYPARFDVPTNRAITTAFVVVMLLSGIYYVQQIPRLNEDAIDHAYADTDGNGERADQFTPDSASKYGEINDFIVDHGYTPNGTVIMTDEKLFMAYYPYHGFNAFTAHYANPLGQFRERSAQMETWARESWDQTPEQFREALDSAKWQGPSAIIFRGEVAEDGAETDGYKIHLAEDIYPNQPNVRYRAIFYNPEVFAEGWDVKQVGPFVVAVRTQ</sequence>
<evidence type="ECO:0000256" key="2">
    <source>
        <dbReference type="ARBA" id="ARBA00004776"/>
    </source>
</evidence>
<evidence type="ECO:0000313" key="17">
    <source>
        <dbReference type="Proteomes" id="UP000318080"/>
    </source>
</evidence>
<evidence type="ECO:0000256" key="5">
    <source>
        <dbReference type="ARBA" id="ARBA00020482"/>
    </source>
</evidence>
<dbReference type="GO" id="GO:0005886">
    <property type="term" value="C:plasma membrane"/>
    <property type="evidence" value="ECO:0007669"/>
    <property type="project" value="UniProtKB-SubCell"/>
</dbReference>
<evidence type="ECO:0000256" key="11">
    <source>
        <dbReference type="ARBA" id="ARBA00033184"/>
    </source>
</evidence>
<dbReference type="Pfam" id="PF12250">
    <property type="entry name" value="AftA_N"/>
    <property type="match status" value="1"/>
</dbReference>